<proteinExistence type="predicted"/>
<gene>
    <name evidence="1" type="ORF">NP589_04735</name>
</gene>
<name>A0ABT1TPS6_9GAMM</name>
<accession>A0ABT1TPS6</accession>
<protein>
    <submittedName>
        <fullName evidence="1">Uncharacterized protein</fullName>
    </submittedName>
</protein>
<dbReference type="Proteomes" id="UP001524570">
    <property type="component" value="Unassembled WGS sequence"/>
</dbReference>
<dbReference type="RefSeq" id="WP_256605953.1">
    <property type="nucleotide sequence ID" value="NZ_JANIBL010000010.1"/>
</dbReference>
<sequence length="77" mass="8401">MAKTHANLLKSGYFATVDIVPDTLSAEQGVPVAIKLQAKKQHHYSFGVGFDTDIGPLLSAAYTNRRLNHCGSRWQTG</sequence>
<keyword evidence="2" id="KW-1185">Reference proteome</keyword>
<evidence type="ECO:0000313" key="2">
    <source>
        <dbReference type="Proteomes" id="UP001524570"/>
    </source>
</evidence>
<reference evidence="1 2" key="1">
    <citation type="submission" date="2022-07" db="EMBL/GenBank/DDBJ databases">
        <title>Methylomonas rivi sp. nov., Methylomonas rosea sp. nov., Methylomonas aureus sp. nov. and Methylomonas subterranea sp. nov., four novel methanotrophs isolated from a freshwater creek and the deep terrestrial subsurface.</title>
        <authorList>
            <person name="Abin C."/>
            <person name="Sankaranarayanan K."/>
            <person name="Garner C."/>
            <person name="Sindelar R."/>
            <person name="Kotary K."/>
            <person name="Garner R."/>
            <person name="Barclay S."/>
            <person name="Lawson P."/>
            <person name="Krumholz L."/>
        </authorList>
    </citation>
    <scope>NUCLEOTIDE SEQUENCE [LARGE SCALE GENOMIC DNA]</scope>
    <source>
        <strain evidence="1 2">WSC-7</strain>
    </source>
</reference>
<comment type="caution">
    <text evidence="1">The sequence shown here is derived from an EMBL/GenBank/DDBJ whole genome shotgun (WGS) entry which is preliminary data.</text>
</comment>
<dbReference type="EMBL" id="JANIBL010000010">
    <property type="protein sequence ID" value="MCQ8116722.1"/>
    <property type="molecule type" value="Genomic_DNA"/>
</dbReference>
<organism evidence="1 2">
    <name type="scientific">Methylomonas rosea</name>
    <dbReference type="NCBI Taxonomy" id="2952227"/>
    <lineage>
        <taxon>Bacteria</taxon>
        <taxon>Pseudomonadati</taxon>
        <taxon>Pseudomonadota</taxon>
        <taxon>Gammaproteobacteria</taxon>
        <taxon>Methylococcales</taxon>
        <taxon>Methylococcaceae</taxon>
        <taxon>Methylomonas</taxon>
    </lineage>
</organism>
<evidence type="ECO:0000313" key="1">
    <source>
        <dbReference type="EMBL" id="MCQ8116722.1"/>
    </source>
</evidence>